<evidence type="ECO:0000256" key="4">
    <source>
        <dbReference type="SAM" id="MobiDB-lite"/>
    </source>
</evidence>
<feature type="region of interest" description="Disordered" evidence="4">
    <location>
        <begin position="89"/>
        <end position="141"/>
    </location>
</feature>
<evidence type="ECO:0000256" key="2">
    <source>
        <dbReference type="ARBA" id="ARBA00022771"/>
    </source>
</evidence>
<dbReference type="PROSITE" id="PS50143">
    <property type="entry name" value="BIR_REPEAT_2"/>
    <property type="match status" value="1"/>
</dbReference>
<name>A0A9D3Z2M0_DREPO</name>
<dbReference type="GO" id="GO:0005634">
    <property type="term" value="C:nucleus"/>
    <property type="evidence" value="ECO:0007669"/>
    <property type="project" value="TreeGrafter"/>
</dbReference>
<dbReference type="Gene3D" id="1.10.1170.10">
    <property type="entry name" value="Inhibitor Of Apoptosis Protein (2mihbC-IAP-1), Chain A"/>
    <property type="match status" value="1"/>
</dbReference>
<protein>
    <submittedName>
        <fullName evidence="5">Uncharacterized protein</fullName>
    </submittedName>
</protein>
<accession>A0A9D3Z2M0</accession>
<dbReference type="GO" id="GO:0008270">
    <property type="term" value="F:zinc ion binding"/>
    <property type="evidence" value="ECO:0007669"/>
    <property type="project" value="UniProtKB-KW"/>
</dbReference>
<evidence type="ECO:0000256" key="3">
    <source>
        <dbReference type="ARBA" id="ARBA00022833"/>
    </source>
</evidence>
<keyword evidence="1" id="KW-0479">Metal-binding</keyword>
<dbReference type="GO" id="GO:0061630">
    <property type="term" value="F:ubiquitin protein ligase activity"/>
    <property type="evidence" value="ECO:0007669"/>
    <property type="project" value="TreeGrafter"/>
</dbReference>
<feature type="compositionally biased region" description="Polar residues" evidence="4">
    <location>
        <begin position="112"/>
        <end position="137"/>
    </location>
</feature>
<sequence length="329" mass="36265">MATFCHRELDIDGFSGKSKLNGHQSGVMVAPGELPQVVHRHFTEAVHPSDDCDTNLCVPILQASTKTPPNTSELSSNDLESDATNISFQQQHLQSTPQQRPWQQTQQLVPRPQTNVSNSQDVNNASTLTQTNSSGPSTPKYPNFSTVPQRLKSFGAVVLAVSTQLLSVAGFYLVRNGGEDATRCYHCGIGLRHWSPEDDPWVEHARFSPKCEYLLTMKGQEFVNLIQLAVKYSFNTANSSTNQLGNTLSSSNNNNCSSEANVSKTRQDLVRENAELRSITKCTFCDCKEVSLVFLTCGHLISCEACGKEQRICTICNQSIKGTVRTFRA</sequence>
<dbReference type="InterPro" id="IPR001370">
    <property type="entry name" value="BIR_rpt"/>
</dbReference>
<feature type="compositionally biased region" description="Low complexity" evidence="4">
    <location>
        <begin position="94"/>
        <end position="107"/>
    </location>
</feature>
<dbReference type="PANTHER" id="PTHR10044">
    <property type="entry name" value="INHIBITOR OF APOPTOSIS"/>
    <property type="match status" value="1"/>
</dbReference>
<dbReference type="Gene3D" id="3.30.40.10">
    <property type="entry name" value="Zinc/RING finger domain, C3HC4 (zinc finger)"/>
    <property type="match status" value="1"/>
</dbReference>
<dbReference type="AlphaFoldDB" id="A0A9D3Z2M0"/>
<dbReference type="InterPro" id="IPR050784">
    <property type="entry name" value="IAP"/>
</dbReference>
<dbReference type="Pfam" id="PF13920">
    <property type="entry name" value="zf-C3HC4_3"/>
    <property type="match status" value="1"/>
</dbReference>
<reference evidence="5" key="1">
    <citation type="journal article" date="2019" name="bioRxiv">
        <title>The Genome of the Zebra Mussel, Dreissena polymorpha: A Resource for Invasive Species Research.</title>
        <authorList>
            <person name="McCartney M.A."/>
            <person name="Auch B."/>
            <person name="Kono T."/>
            <person name="Mallez S."/>
            <person name="Zhang Y."/>
            <person name="Obille A."/>
            <person name="Becker A."/>
            <person name="Abrahante J.E."/>
            <person name="Garbe J."/>
            <person name="Badalamenti J.P."/>
            <person name="Herman A."/>
            <person name="Mangelson H."/>
            <person name="Liachko I."/>
            <person name="Sullivan S."/>
            <person name="Sone E.D."/>
            <person name="Koren S."/>
            <person name="Silverstein K.A.T."/>
            <person name="Beckman K.B."/>
            <person name="Gohl D.M."/>
        </authorList>
    </citation>
    <scope>NUCLEOTIDE SEQUENCE</scope>
    <source>
        <strain evidence="5">Duluth1</strain>
        <tissue evidence="5">Whole animal</tissue>
    </source>
</reference>
<keyword evidence="2" id="KW-0863">Zinc-finger</keyword>
<dbReference type="FunFam" id="1.10.1170.10:FF:000002">
    <property type="entry name" value="Baculoviral IAP repeat containing 7"/>
    <property type="match status" value="1"/>
</dbReference>
<comment type="caution">
    <text evidence="5">The sequence shown here is derived from an EMBL/GenBank/DDBJ whole genome shotgun (WGS) entry which is preliminary data.</text>
</comment>
<dbReference type="EMBL" id="JAIWYP010000014">
    <property type="protein sequence ID" value="KAH3709521.1"/>
    <property type="molecule type" value="Genomic_DNA"/>
</dbReference>
<dbReference type="Proteomes" id="UP000828390">
    <property type="component" value="Unassembled WGS sequence"/>
</dbReference>
<dbReference type="PANTHER" id="PTHR10044:SF139">
    <property type="entry name" value="DEATH-ASSOCIATED INHIBITOR OF APOPTOSIS 2"/>
    <property type="match status" value="1"/>
</dbReference>
<dbReference type="GO" id="GO:0043066">
    <property type="term" value="P:negative regulation of apoptotic process"/>
    <property type="evidence" value="ECO:0007669"/>
    <property type="project" value="TreeGrafter"/>
</dbReference>
<dbReference type="Pfam" id="PF00653">
    <property type="entry name" value="BIR"/>
    <property type="match status" value="1"/>
</dbReference>
<reference evidence="5" key="2">
    <citation type="submission" date="2020-11" db="EMBL/GenBank/DDBJ databases">
        <authorList>
            <person name="McCartney M.A."/>
            <person name="Auch B."/>
            <person name="Kono T."/>
            <person name="Mallez S."/>
            <person name="Becker A."/>
            <person name="Gohl D.M."/>
            <person name="Silverstein K.A.T."/>
            <person name="Koren S."/>
            <person name="Bechman K.B."/>
            <person name="Herman A."/>
            <person name="Abrahante J.E."/>
            <person name="Garbe J."/>
        </authorList>
    </citation>
    <scope>NUCLEOTIDE SEQUENCE</scope>
    <source>
        <strain evidence="5">Duluth1</strain>
        <tissue evidence="5">Whole animal</tissue>
    </source>
</reference>
<dbReference type="SMART" id="SM00238">
    <property type="entry name" value="BIR"/>
    <property type="match status" value="1"/>
</dbReference>
<evidence type="ECO:0000313" key="5">
    <source>
        <dbReference type="EMBL" id="KAH3709521.1"/>
    </source>
</evidence>
<dbReference type="InterPro" id="IPR013083">
    <property type="entry name" value="Znf_RING/FYVE/PHD"/>
</dbReference>
<organism evidence="5 6">
    <name type="scientific">Dreissena polymorpha</name>
    <name type="common">Zebra mussel</name>
    <name type="synonym">Mytilus polymorpha</name>
    <dbReference type="NCBI Taxonomy" id="45954"/>
    <lineage>
        <taxon>Eukaryota</taxon>
        <taxon>Metazoa</taxon>
        <taxon>Spiralia</taxon>
        <taxon>Lophotrochozoa</taxon>
        <taxon>Mollusca</taxon>
        <taxon>Bivalvia</taxon>
        <taxon>Autobranchia</taxon>
        <taxon>Heteroconchia</taxon>
        <taxon>Euheterodonta</taxon>
        <taxon>Imparidentia</taxon>
        <taxon>Neoheterodontei</taxon>
        <taxon>Myida</taxon>
        <taxon>Dreissenoidea</taxon>
        <taxon>Dreissenidae</taxon>
        <taxon>Dreissena</taxon>
    </lineage>
</organism>
<evidence type="ECO:0000256" key="1">
    <source>
        <dbReference type="ARBA" id="ARBA00022723"/>
    </source>
</evidence>
<dbReference type="GO" id="GO:0005737">
    <property type="term" value="C:cytoplasm"/>
    <property type="evidence" value="ECO:0007669"/>
    <property type="project" value="TreeGrafter"/>
</dbReference>
<keyword evidence="3" id="KW-0862">Zinc</keyword>
<dbReference type="GO" id="GO:0031398">
    <property type="term" value="P:positive regulation of protein ubiquitination"/>
    <property type="evidence" value="ECO:0007669"/>
    <property type="project" value="TreeGrafter"/>
</dbReference>
<dbReference type="CDD" id="cd00022">
    <property type="entry name" value="BIR"/>
    <property type="match status" value="1"/>
</dbReference>
<gene>
    <name evidence="5" type="ORF">DPMN_068984</name>
</gene>
<dbReference type="SUPFAM" id="SSF57924">
    <property type="entry name" value="Inhibitor of apoptosis (IAP) repeat"/>
    <property type="match status" value="1"/>
</dbReference>
<evidence type="ECO:0000313" key="6">
    <source>
        <dbReference type="Proteomes" id="UP000828390"/>
    </source>
</evidence>
<proteinExistence type="predicted"/>
<dbReference type="GO" id="GO:0051726">
    <property type="term" value="P:regulation of cell cycle"/>
    <property type="evidence" value="ECO:0007669"/>
    <property type="project" value="TreeGrafter"/>
</dbReference>
<keyword evidence="6" id="KW-1185">Reference proteome</keyword>
<dbReference type="GO" id="GO:0043027">
    <property type="term" value="F:cysteine-type endopeptidase inhibitor activity involved in apoptotic process"/>
    <property type="evidence" value="ECO:0007669"/>
    <property type="project" value="TreeGrafter"/>
</dbReference>